<feature type="compositionally biased region" description="Low complexity" evidence="5">
    <location>
        <begin position="458"/>
        <end position="467"/>
    </location>
</feature>
<accession>A0A1E5PVH6</accession>
<dbReference type="PROSITE" id="PS50943">
    <property type="entry name" value="HTH_CROC1"/>
    <property type="match status" value="1"/>
</dbReference>
<reference evidence="7 8" key="1">
    <citation type="submission" date="2016-08" db="EMBL/GenBank/DDBJ databases">
        <title>The complete genome of Streptomyces subrutilus 10-1-1.</title>
        <authorList>
            <person name="Chen X."/>
        </authorList>
    </citation>
    <scope>NUCLEOTIDE SEQUENCE [LARGE SCALE GENOMIC DNA]</scope>
    <source>
        <strain evidence="7 8">10-1-1</strain>
    </source>
</reference>
<dbReference type="InterPro" id="IPR010982">
    <property type="entry name" value="Lambda_DNA-bd_dom_sf"/>
</dbReference>
<keyword evidence="8" id="KW-1185">Reference proteome</keyword>
<evidence type="ECO:0000256" key="2">
    <source>
        <dbReference type="ARBA" id="ARBA00023082"/>
    </source>
</evidence>
<dbReference type="RefSeq" id="WP_069921593.1">
    <property type="nucleotide sequence ID" value="NZ_MEHK01000001.1"/>
</dbReference>
<gene>
    <name evidence="7" type="ORF">BGK67_20390</name>
</gene>
<feature type="region of interest" description="Disordered" evidence="5">
    <location>
        <begin position="70"/>
        <end position="232"/>
    </location>
</feature>
<name>A0A1E5PVH6_9ACTN</name>
<proteinExistence type="predicted"/>
<dbReference type="GO" id="GO:0003677">
    <property type="term" value="F:DNA binding"/>
    <property type="evidence" value="ECO:0007669"/>
    <property type="project" value="UniProtKB-KW"/>
</dbReference>
<dbReference type="SUPFAM" id="SSF88946">
    <property type="entry name" value="Sigma2 domain of RNA polymerase sigma factors"/>
    <property type="match status" value="1"/>
</dbReference>
<dbReference type="EMBL" id="MEHK01000001">
    <property type="protein sequence ID" value="OEJ33372.1"/>
    <property type="molecule type" value="Genomic_DNA"/>
</dbReference>
<dbReference type="GO" id="GO:0016987">
    <property type="term" value="F:sigma factor activity"/>
    <property type="evidence" value="ECO:0007669"/>
    <property type="project" value="UniProtKB-KW"/>
</dbReference>
<feature type="region of interest" description="Disordered" evidence="5">
    <location>
        <begin position="1"/>
        <end position="22"/>
    </location>
</feature>
<feature type="domain" description="HTH cro/C1-type" evidence="6">
    <location>
        <begin position="15"/>
        <end position="49"/>
    </location>
</feature>
<evidence type="ECO:0000313" key="7">
    <source>
        <dbReference type="EMBL" id="OEJ33372.1"/>
    </source>
</evidence>
<evidence type="ECO:0000259" key="6">
    <source>
        <dbReference type="PROSITE" id="PS50943"/>
    </source>
</evidence>
<dbReference type="InterPro" id="IPR039425">
    <property type="entry name" value="RNA_pol_sigma-70-like"/>
</dbReference>
<keyword evidence="1" id="KW-0805">Transcription regulation</keyword>
<feature type="compositionally biased region" description="Low complexity" evidence="5">
    <location>
        <begin position="116"/>
        <end position="197"/>
    </location>
</feature>
<dbReference type="AlphaFoldDB" id="A0A1E5PVH6"/>
<dbReference type="OrthoDB" id="3869980at2"/>
<dbReference type="STRING" id="36818.BGK67_20390"/>
<dbReference type="PANTHER" id="PTHR43133">
    <property type="entry name" value="RNA POLYMERASE ECF-TYPE SIGMA FACTO"/>
    <property type="match status" value="1"/>
</dbReference>
<dbReference type="GO" id="GO:0006352">
    <property type="term" value="P:DNA-templated transcription initiation"/>
    <property type="evidence" value="ECO:0007669"/>
    <property type="project" value="InterPro"/>
</dbReference>
<dbReference type="Proteomes" id="UP000095705">
    <property type="component" value="Unassembled WGS sequence"/>
</dbReference>
<feature type="compositionally biased region" description="Low complexity" evidence="5">
    <location>
        <begin position="488"/>
        <end position="501"/>
    </location>
</feature>
<dbReference type="Gene3D" id="1.10.1740.10">
    <property type="match status" value="1"/>
</dbReference>
<keyword evidence="4" id="KW-0804">Transcription</keyword>
<evidence type="ECO:0000256" key="5">
    <source>
        <dbReference type="SAM" id="MobiDB-lite"/>
    </source>
</evidence>
<dbReference type="SMART" id="SM00530">
    <property type="entry name" value="HTH_XRE"/>
    <property type="match status" value="1"/>
</dbReference>
<feature type="region of interest" description="Disordered" evidence="5">
    <location>
        <begin position="448"/>
        <end position="501"/>
    </location>
</feature>
<sequence length="501" mass="52838">MTQRVEGLPAPKERRRLREAAELTPDQVAKALGVTTSTVRSWESGRTHPRGRKRELYANFLVGLATPPEAPHAAKAAAEPVTAAAGGTAGGTATADATAPEPARLANATAPGEGQAAAPSGTAAPAEPTAMPNPAEPTRTAAPAQPAQTATPAEPTRTATPAEPAQTATPAETTRTPAPAEPTRTPAPAEAARTAAPDGSTAVAEPEESTGTAEPEPEPEPEAEPPAMAPPRRPAEAFDALYARAAPDLARQTYLLTGRRRLALESVERAFRQAWAQWPEVAADPDPEGWVRAAAYEYALSPWHRFRRAHRHPDKPPTEPVDRILLDAMLALPTVHRRTVLLYDGVGLDLPDTAAETEASTPATGNRLLHAHADLADRIPELAGVPPEKQSALLRDLFDALRPAVELEPRPAADVRGHGERRTRQWTRATLSLTAVIAAATAYTAATAPTHYEPPRAPGESVSGVPPLSGPPQLTEQSRLLHDKLRADPAAGPARIAPRID</sequence>
<feature type="compositionally biased region" description="Low complexity" evidence="5">
    <location>
        <begin position="70"/>
        <end position="103"/>
    </location>
</feature>
<dbReference type="Gene3D" id="1.10.260.40">
    <property type="entry name" value="lambda repressor-like DNA-binding domains"/>
    <property type="match status" value="1"/>
</dbReference>
<organism evidence="7 8">
    <name type="scientific">Streptomyces subrutilus</name>
    <dbReference type="NCBI Taxonomy" id="36818"/>
    <lineage>
        <taxon>Bacteria</taxon>
        <taxon>Bacillati</taxon>
        <taxon>Actinomycetota</taxon>
        <taxon>Actinomycetes</taxon>
        <taxon>Kitasatosporales</taxon>
        <taxon>Streptomycetaceae</taxon>
        <taxon>Streptomyces</taxon>
    </lineage>
</organism>
<protein>
    <recommendedName>
        <fullName evidence="6">HTH cro/C1-type domain-containing protein</fullName>
    </recommendedName>
</protein>
<evidence type="ECO:0000313" key="8">
    <source>
        <dbReference type="Proteomes" id="UP000095705"/>
    </source>
</evidence>
<dbReference type="CDD" id="cd00093">
    <property type="entry name" value="HTH_XRE"/>
    <property type="match status" value="1"/>
</dbReference>
<dbReference type="SUPFAM" id="SSF47413">
    <property type="entry name" value="lambda repressor-like DNA-binding domains"/>
    <property type="match status" value="1"/>
</dbReference>
<evidence type="ECO:0000256" key="4">
    <source>
        <dbReference type="ARBA" id="ARBA00023163"/>
    </source>
</evidence>
<dbReference type="PANTHER" id="PTHR43133:SF8">
    <property type="entry name" value="RNA POLYMERASE SIGMA FACTOR HI_1459-RELATED"/>
    <property type="match status" value="1"/>
</dbReference>
<dbReference type="PRINTS" id="PR01217">
    <property type="entry name" value="PRICHEXTENSN"/>
</dbReference>
<evidence type="ECO:0000256" key="3">
    <source>
        <dbReference type="ARBA" id="ARBA00023125"/>
    </source>
</evidence>
<keyword evidence="2" id="KW-0731">Sigma factor</keyword>
<dbReference type="InterPro" id="IPR001387">
    <property type="entry name" value="Cro/C1-type_HTH"/>
</dbReference>
<comment type="caution">
    <text evidence="7">The sequence shown here is derived from an EMBL/GenBank/DDBJ whole genome shotgun (WGS) entry which is preliminary data.</text>
</comment>
<evidence type="ECO:0000256" key="1">
    <source>
        <dbReference type="ARBA" id="ARBA00023015"/>
    </source>
</evidence>
<keyword evidence="3" id="KW-0238">DNA-binding</keyword>
<dbReference type="Pfam" id="PF13560">
    <property type="entry name" value="HTH_31"/>
    <property type="match status" value="1"/>
</dbReference>
<dbReference type="InterPro" id="IPR013325">
    <property type="entry name" value="RNA_pol_sigma_r2"/>
</dbReference>